<keyword evidence="2" id="KW-0560">Oxidoreductase</keyword>
<dbReference type="SUPFAM" id="SSF51735">
    <property type="entry name" value="NAD(P)-binding Rossmann-fold domains"/>
    <property type="match status" value="1"/>
</dbReference>
<name>A0A193LIU7_9GAMM</name>
<dbReference type="Proteomes" id="UP000092695">
    <property type="component" value="Chromosome"/>
</dbReference>
<evidence type="ECO:0000256" key="1">
    <source>
        <dbReference type="ARBA" id="ARBA00006484"/>
    </source>
</evidence>
<sequence>MSNNQPSTDHTPVMFITGGSRGIGAATALLAAVAGYDVALTYRQRDDEARNVCAAIEAGGRRALAVPADLADEASIVRAWTAVLSVFPRVSVLVNNAGTLEQQMPLEEMDAARMHRVFAINSIGTMLCAREAVRHMSTARGGCGGVIVNVSSVAARLGAPREYIDYAASKAAVEALTIGLAKEVANVGVRVTAVRAGTVHTEIHAAGGEPDRVARVAKNIPLGRGGQPDEIAEAILWLASDRASFVTGSILEVSGGL</sequence>
<dbReference type="InterPro" id="IPR020904">
    <property type="entry name" value="Sc_DH/Rdtase_CS"/>
</dbReference>
<feature type="domain" description="Ketoreductase" evidence="3">
    <location>
        <begin position="12"/>
        <end position="231"/>
    </location>
</feature>
<dbReference type="InterPro" id="IPR036291">
    <property type="entry name" value="NAD(P)-bd_dom_sf"/>
</dbReference>
<dbReference type="Gene3D" id="3.40.50.720">
    <property type="entry name" value="NAD(P)-binding Rossmann-like Domain"/>
    <property type="match status" value="1"/>
</dbReference>
<dbReference type="PRINTS" id="PR00080">
    <property type="entry name" value="SDRFAMILY"/>
</dbReference>
<dbReference type="STRING" id="1548547.BA177_15280"/>
<dbReference type="SMART" id="SM00822">
    <property type="entry name" value="PKS_KR"/>
    <property type="match status" value="1"/>
</dbReference>
<dbReference type="PRINTS" id="PR00081">
    <property type="entry name" value="GDHRDH"/>
</dbReference>
<evidence type="ECO:0000259" key="3">
    <source>
        <dbReference type="SMART" id="SM00822"/>
    </source>
</evidence>
<reference evidence="4 5" key="1">
    <citation type="submission" date="2016-06" db="EMBL/GenBank/DDBJ databases">
        <title>Complete genome sequence of a deep-branching marine Gamma Proteobacterium Woeseia oceani type strain XK5.</title>
        <authorList>
            <person name="Mu D."/>
            <person name="Du Z."/>
        </authorList>
    </citation>
    <scope>NUCLEOTIDE SEQUENCE [LARGE SCALE GENOMIC DNA]</scope>
    <source>
        <strain evidence="4 5">XK5</strain>
    </source>
</reference>
<comment type="similarity">
    <text evidence="1">Belongs to the short-chain dehydrogenases/reductases (SDR) family.</text>
</comment>
<evidence type="ECO:0000313" key="5">
    <source>
        <dbReference type="Proteomes" id="UP000092695"/>
    </source>
</evidence>
<keyword evidence="5" id="KW-1185">Reference proteome</keyword>
<dbReference type="InterPro" id="IPR057326">
    <property type="entry name" value="KR_dom"/>
</dbReference>
<dbReference type="FunFam" id="3.40.50.720:FF:000084">
    <property type="entry name" value="Short-chain dehydrogenase reductase"/>
    <property type="match status" value="1"/>
</dbReference>
<dbReference type="PANTHER" id="PTHR48107:SF7">
    <property type="entry name" value="RE15974P"/>
    <property type="match status" value="1"/>
</dbReference>
<proteinExistence type="inferred from homology"/>
<dbReference type="Pfam" id="PF13561">
    <property type="entry name" value="adh_short_C2"/>
    <property type="match status" value="1"/>
</dbReference>
<dbReference type="PANTHER" id="PTHR48107">
    <property type="entry name" value="NADPH-DEPENDENT ALDEHYDE REDUCTASE-LIKE PROTEIN, CHLOROPLASTIC-RELATED"/>
    <property type="match status" value="1"/>
</dbReference>
<protein>
    <submittedName>
        <fullName evidence="4">NAD(P)-dependent oxidoreductase</fullName>
    </submittedName>
</protein>
<dbReference type="EMBL" id="CP016268">
    <property type="protein sequence ID" value="ANO52368.1"/>
    <property type="molecule type" value="Genomic_DNA"/>
</dbReference>
<dbReference type="GO" id="GO:0016614">
    <property type="term" value="F:oxidoreductase activity, acting on CH-OH group of donors"/>
    <property type="evidence" value="ECO:0007669"/>
    <property type="project" value="UniProtKB-ARBA"/>
</dbReference>
<accession>A0A193LIU7</accession>
<dbReference type="RefSeq" id="WP_068617611.1">
    <property type="nucleotide sequence ID" value="NZ_CP016268.1"/>
</dbReference>
<dbReference type="PROSITE" id="PS00061">
    <property type="entry name" value="ADH_SHORT"/>
    <property type="match status" value="1"/>
</dbReference>
<dbReference type="InterPro" id="IPR002347">
    <property type="entry name" value="SDR_fam"/>
</dbReference>
<dbReference type="CDD" id="cd05233">
    <property type="entry name" value="SDR_c"/>
    <property type="match status" value="1"/>
</dbReference>
<organism evidence="4 5">
    <name type="scientific">Woeseia oceani</name>
    <dbReference type="NCBI Taxonomy" id="1548547"/>
    <lineage>
        <taxon>Bacteria</taxon>
        <taxon>Pseudomonadati</taxon>
        <taxon>Pseudomonadota</taxon>
        <taxon>Gammaproteobacteria</taxon>
        <taxon>Woeseiales</taxon>
        <taxon>Woeseiaceae</taxon>
        <taxon>Woeseia</taxon>
    </lineage>
</organism>
<dbReference type="KEGG" id="woc:BA177_15280"/>
<evidence type="ECO:0000256" key="2">
    <source>
        <dbReference type="ARBA" id="ARBA00023002"/>
    </source>
</evidence>
<evidence type="ECO:0000313" key="4">
    <source>
        <dbReference type="EMBL" id="ANO52368.1"/>
    </source>
</evidence>
<gene>
    <name evidence="4" type="ORF">BA177_15280</name>
</gene>
<dbReference type="AlphaFoldDB" id="A0A193LIU7"/>